<accession>A0A382JFP6</accession>
<dbReference type="Gene3D" id="3.20.20.140">
    <property type="entry name" value="Metal-dependent hydrolases"/>
    <property type="match status" value="1"/>
</dbReference>
<proteinExistence type="predicted"/>
<reference evidence="1" key="1">
    <citation type="submission" date="2018-05" db="EMBL/GenBank/DDBJ databases">
        <authorList>
            <person name="Lanie J.A."/>
            <person name="Ng W.-L."/>
            <person name="Kazmierczak K.M."/>
            <person name="Andrzejewski T.M."/>
            <person name="Davidsen T.M."/>
            <person name="Wayne K.J."/>
            <person name="Tettelin H."/>
            <person name="Glass J.I."/>
            <person name="Rusch D."/>
            <person name="Podicherti R."/>
            <person name="Tsui H.-C.T."/>
            <person name="Winkler M.E."/>
        </authorList>
    </citation>
    <scope>NUCLEOTIDE SEQUENCE</scope>
</reference>
<dbReference type="EMBL" id="UINC01073828">
    <property type="protein sequence ID" value="SVC10509.1"/>
    <property type="molecule type" value="Genomic_DNA"/>
</dbReference>
<sequence>MDFLMYNGRTKSISGDYIYLVHPDEYKKVKGNTTLEIGVLYEPKSGDLNELKKFNCVVIGKATNEKILRKLIEHKKVYGVTGIETDRGREHTHYRRSNMNQVIAKMIKDNNKIYILDFKYLLNSKKRGKLIGRILQNTKFLNKYRCKTGIATFADNRLGIRLEDNLEALSRVLGMKKL</sequence>
<organism evidence="1">
    <name type="scientific">marine metagenome</name>
    <dbReference type="NCBI Taxonomy" id="408172"/>
    <lineage>
        <taxon>unclassified sequences</taxon>
        <taxon>metagenomes</taxon>
        <taxon>ecological metagenomes</taxon>
    </lineage>
</organism>
<feature type="non-terminal residue" evidence="1">
    <location>
        <position position="178"/>
    </location>
</feature>
<name>A0A382JFP6_9ZZZZ</name>
<dbReference type="AlphaFoldDB" id="A0A382JFP6"/>
<protein>
    <submittedName>
        <fullName evidence="1">Uncharacterized protein</fullName>
    </submittedName>
</protein>
<evidence type="ECO:0000313" key="1">
    <source>
        <dbReference type="EMBL" id="SVC10509.1"/>
    </source>
</evidence>
<gene>
    <name evidence="1" type="ORF">METZ01_LOCUS263363</name>
</gene>